<keyword evidence="4" id="KW-0808">Transferase</keyword>
<feature type="transmembrane region" description="Helical" evidence="9">
    <location>
        <begin position="76"/>
        <end position="96"/>
    </location>
</feature>
<reference evidence="12" key="1">
    <citation type="submission" date="2002-12" db="EMBL/GenBank/DDBJ databases">
        <title>Complete Sequence and Organization of the Blasticidin S Biosynthetic Cluster of Streptomyces griseochromogenes.</title>
        <authorList>
            <person name="Cone M.C."/>
            <person name="Grochowski L."/>
            <person name="Yin X.H."/>
            <person name="Zabriskie T.M."/>
        </authorList>
    </citation>
    <scope>NUCLEOTIDE SEQUENCE</scope>
</reference>
<evidence type="ECO:0000313" key="12">
    <source>
        <dbReference type="EMBL" id="AAP03102.1"/>
    </source>
</evidence>
<dbReference type="OrthoDB" id="227596at2"/>
<evidence type="ECO:0000256" key="8">
    <source>
        <dbReference type="ARBA" id="ARBA00023012"/>
    </source>
</evidence>
<dbReference type="InterPro" id="IPR011712">
    <property type="entry name" value="Sig_transdc_His_kin_sub3_dim/P"/>
</dbReference>
<dbReference type="InterPro" id="IPR036890">
    <property type="entry name" value="HATPase_C_sf"/>
</dbReference>
<dbReference type="GO" id="GO:0000155">
    <property type="term" value="F:phosphorelay sensor kinase activity"/>
    <property type="evidence" value="ECO:0007669"/>
    <property type="project" value="InterPro"/>
</dbReference>
<evidence type="ECO:0000259" key="10">
    <source>
        <dbReference type="Pfam" id="PF02518"/>
    </source>
</evidence>
<evidence type="ECO:0000256" key="4">
    <source>
        <dbReference type="ARBA" id="ARBA00022679"/>
    </source>
</evidence>
<proteinExistence type="predicted"/>
<dbReference type="AlphaFoldDB" id="Q841M6"/>
<feature type="domain" description="Signal transduction histidine kinase subgroup 3 dimerisation and phosphoacceptor" evidence="11">
    <location>
        <begin position="185"/>
        <end position="251"/>
    </location>
</feature>
<evidence type="ECO:0000256" key="3">
    <source>
        <dbReference type="ARBA" id="ARBA00022553"/>
    </source>
</evidence>
<organism evidence="12">
    <name type="scientific">Streptomyces griseochromogenes</name>
    <dbReference type="NCBI Taxonomy" id="68214"/>
    <lineage>
        <taxon>Bacteria</taxon>
        <taxon>Bacillati</taxon>
        <taxon>Actinomycetota</taxon>
        <taxon>Actinomycetes</taxon>
        <taxon>Kitasatosporales</taxon>
        <taxon>Streptomycetaceae</taxon>
        <taxon>Streptomyces</taxon>
    </lineage>
</organism>
<evidence type="ECO:0000256" key="2">
    <source>
        <dbReference type="ARBA" id="ARBA00012438"/>
    </source>
</evidence>
<dbReference type="Gene3D" id="1.20.5.1930">
    <property type="match status" value="1"/>
</dbReference>
<dbReference type="SUPFAM" id="SSF55874">
    <property type="entry name" value="ATPase domain of HSP90 chaperone/DNA topoisomerase II/histidine kinase"/>
    <property type="match status" value="1"/>
</dbReference>
<accession>Q841M6</accession>
<name>Q841M6_9ACTN</name>
<evidence type="ECO:0000256" key="5">
    <source>
        <dbReference type="ARBA" id="ARBA00022741"/>
    </source>
</evidence>
<keyword evidence="8" id="KW-0902">Two-component regulatory system</keyword>
<evidence type="ECO:0000256" key="9">
    <source>
        <dbReference type="SAM" id="Phobius"/>
    </source>
</evidence>
<dbReference type="Gene3D" id="3.30.565.10">
    <property type="entry name" value="Histidine kinase-like ATPase, C-terminal domain"/>
    <property type="match status" value="1"/>
</dbReference>
<keyword evidence="5" id="KW-0547">Nucleotide-binding</keyword>
<gene>
    <name evidence="12" type="primary">bls orf8</name>
</gene>
<dbReference type="EC" id="2.7.13.3" evidence="2"/>
<comment type="catalytic activity">
    <reaction evidence="1">
        <text>ATP + protein L-histidine = ADP + protein N-phospho-L-histidine.</text>
        <dbReference type="EC" id="2.7.13.3"/>
    </reaction>
</comment>
<dbReference type="Pfam" id="PF07730">
    <property type="entry name" value="HisKA_3"/>
    <property type="match status" value="1"/>
</dbReference>
<keyword evidence="9" id="KW-0812">Transmembrane</keyword>
<feature type="transmembrane region" description="Helical" evidence="9">
    <location>
        <begin position="125"/>
        <end position="142"/>
    </location>
</feature>
<feature type="domain" description="Histidine kinase/HSP90-like ATPase" evidence="10">
    <location>
        <begin position="297"/>
        <end position="386"/>
    </location>
</feature>
<dbReference type="PANTHER" id="PTHR24421">
    <property type="entry name" value="NITRATE/NITRITE SENSOR PROTEIN NARX-RELATED"/>
    <property type="match status" value="1"/>
</dbReference>
<feature type="transmembrane region" description="Helical" evidence="9">
    <location>
        <begin position="25"/>
        <end position="44"/>
    </location>
</feature>
<protein>
    <recommendedName>
        <fullName evidence="2">histidine kinase</fullName>
        <ecNumber evidence="2">2.7.13.3</ecNumber>
    </recommendedName>
</protein>
<dbReference type="InterPro" id="IPR050482">
    <property type="entry name" value="Sensor_HK_TwoCompSys"/>
</dbReference>
<keyword evidence="7" id="KW-0067">ATP-binding</keyword>
<evidence type="ECO:0000256" key="7">
    <source>
        <dbReference type="ARBA" id="ARBA00022840"/>
    </source>
</evidence>
<feature type="transmembrane region" description="Helical" evidence="9">
    <location>
        <begin position="102"/>
        <end position="120"/>
    </location>
</feature>
<dbReference type="EMBL" id="AY196214">
    <property type="protein sequence ID" value="AAP03102.1"/>
    <property type="molecule type" value="Genomic_DNA"/>
</dbReference>
<dbReference type="GO" id="GO:0046983">
    <property type="term" value="F:protein dimerization activity"/>
    <property type="evidence" value="ECO:0007669"/>
    <property type="project" value="InterPro"/>
</dbReference>
<feature type="transmembrane region" description="Helical" evidence="9">
    <location>
        <begin position="50"/>
        <end position="69"/>
    </location>
</feature>
<feature type="transmembrane region" description="Helical" evidence="9">
    <location>
        <begin position="154"/>
        <end position="170"/>
    </location>
</feature>
<dbReference type="InterPro" id="IPR003594">
    <property type="entry name" value="HATPase_dom"/>
</dbReference>
<keyword evidence="9" id="KW-1133">Transmembrane helix</keyword>
<keyword evidence="3" id="KW-0597">Phosphoprotein</keyword>
<evidence type="ECO:0000256" key="1">
    <source>
        <dbReference type="ARBA" id="ARBA00000085"/>
    </source>
</evidence>
<keyword evidence="6 12" id="KW-0418">Kinase</keyword>
<evidence type="ECO:0000259" key="11">
    <source>
        <dbReference type="Pfam" id="PF07730"/>
    </source>
</evidence>
<sequence>MAVRRPSRSVNQVNTARRPVWGPKAAVNTALGVVFTAVLLFMAVEYMSQGRPWAFDTGVGLAVCLVALGRARHRGWAAAIGLAIAGGAGLFARLTHLPGEPGAGAVLALLVLGGSAIRALPSRQAAAIAAAGFALMTVGWLTTDAPSTPVRVGTNVWVLALGTGLGLRFLDYRRRMATEAIRRDERLTLARELHDVVAHHITGIVVQAQATRIVGKRQPEMLDQAVAGIEEAGSEALAAMRRVVGLLRDTDDAATTSPPTPGPEQLAEIVRRFQGHGPDVELRLPENQRPWPPEVTTTVHRIVQESLTNIVRHASHARSATVDIAQDPAGVTVRITDDAPPGHTRHLPKGGFGLIGMRERVEALGGTLTVGPGPGAGWSVLAKVPVLLKEGR</sequence>
<dbReference type="CDD" id="cd16917">
    <property type="entry name" value="HATPase_UhpB-NarQ-NarX-like"/>
    <property type="match status" value="1"/>
</dbReference>
<dbReference type="GO" id="GO:0005524">
    <property type="term" value="F:ATP binding"/>
    <property type="evidence" value="ECO:0007669"/>
    <property type="project" value="UniProtKB-KW"/>
</dbReference>
<dbReference type="GO" id="GO:0016020">
    <property type="term" value="C:membrane"/>
    <property type="evidence" value="ECO:0007669"/>
    <property type="project" value="InterPro"/>
</dbReference>
<keyword evidence="9" id="KW-0472">Membrane</keyword>
<dbReference type="PANTHER" id="PTHR24421:SF10">
    <property type="entry name" value="NITRATE_NITRITE SENSOR PROTEIN NARQ"/>
    <property type="match status" value="1"/>
</dbReference>
<dbReference type="Pfam" id="PF02518">
    <property type="entry name" value="HATPase_c"/>
    <property type="match status" value="1"/>
</dbReference>
<evidence type="ECO:0000256" key="6">
    <source>
        <dbReference type="ARBA" id="ARBA00022777"/>
    </source>
</evidence>